<evidence type="ECO:0000256" key="3">
    <source>
        <dbReference type="ARBA" id="ARBA00022448"/>
    </source>
</evidence>
<keyword evidence="5" id="KW-0677">Repeat</keyword>
<evidence type="ECO:0000313" key="11">
    <source>
        <dbReference type="EMBL" id="KAG5173071.1"/>
    </source>
</evidence>
<dbReference type="InterPro" id="IPR023395">
    <property type="entry name" value="MCP_dom_sf"/>
</dbReference>
<comment type="subcellular location">
    <subcellularLocation>
        <location evidence="1">Membrane</location>
        <topology evidence="1">Multi-pass membrane protein</topology>
    </subcellularLocation>
</comment>
<feature type="transmembrane region" description="Helical" evidence="10">
    <location>
        <begin position="72"/>
        <end position="90"/>
    </location>
</feature>
<keyword evidence="3 9" id="KW-0813">Transport</keyword>
<evidence type="ECO:0000256" key="6">
    <source>
        <dbReference type="ARBA" id="ARBA00022989"/>
    </source>
</evidence>
<evidence type="ECO:0000256" key="2">
    <source>
        <dbReference type="ARBA" id="ARBA00006375"/>
    </source>
</evidence>
<evidence type="ECO:0000256" key="7">
    <source>
        <dbReference type="ARBA" id="ARBA00023136"/>
    </source>
</evidence>
<evidence type="ECO:0000256" key="9">
    <source>
        <dbReference type="RuleBase" id="RU000488"/>
    </source>
</evidence>
<organism evidence="11">
    <name type="scientific">Psilocybe cubensis</name>
    <name type="common">Psychedelic mushroom</name>
    <name type="synonym">Stropharia cubensis</name>
    <dbReference type="NCBI Taxonomy" id="181762"/>
    <lineage>
        <taxon>Eukaryota</taxon>
        <taxon>Fungi</taxon>
        <taxon>Dikarya</taxon>
        <taxon>Basidiomycota</taxon>
        <taxon>Agaricomycotina</taxon>
        <taxon>Agaricomycetes</taxon>
        <taxon>Agaricomycetidae</taxon>
        <taxon>Agaricales</taxon>
        <taxon>Agaricineae</taxon>
        <taxon>Strophariaceae</taxon>
        <taxon>Psilocybe</taxon>
    </lineage>
</organism>
<keyword evidence="7 8" id="KW-0472">Membrane</keyword>
<feature type="repeat" description="Solcar" evidence="8">
    <location>
        <begin position="117"/>
        <end position="209"/>
    </location>
</feature>
<reference evidence="11" key="1">
    <citation type="submission" date="2021-02" db="EMBL/GenBank/DDBJ databases">
        <title>Psilocybe cubensis genome.</title>
        <authorList>
            <person name="Mckernan K.J."/>
            <person name="Crawford S."/>
            <person name="Trippe A."/>
            <person name="Kane L.T."/>
            <person name="Mclaughlin S."/>
        </authorList>
    </citation>
    <scope>NUCLEOTIDE SEQUENCE [LARGE SCALE GENOMIC DNA]</scope>
    <source>
        <strain evidence="11">MGC-MH-2018</strain>
    </source>
</reference>
<dbReference type="InterPro" id="IPR018108">
    <property type="entry name" value="MCP_transmembrane"/>
</dbReference>
<evidence type="ECO:0000256" key="4">
    <source>
        <dbReference type="ARBA" id="ARBA00022692"/>
    </source>
</evidence>
<evidence type="ECO:0000256" key="5">
    <source>
        <dbReference type="ARBA" id="ARBA00022737"/>
    </source>
</evidence>
<evidence type="ECO:0000256" key="1">
    <source>
        <dbReference type="ARBA" id="ARBA00004141"/>
    </source>
</evidence>
<comment type="caution">
    <text evidence="11">The sequence shown here is derived from an EMBL/GenBank/DDBJ whole genome shotgun (WGS) entry which is preliminary data.</text>
</comment>
<keyword evidence="6 10" id="KW-1133">Transmembrane helix</keyword>
<name>A0A8H7Y842_PSICU</name>
<protein>
    <submittedName>
        <fullName evidence="11">Uncharacterized protein</fullName>
    </submittedName>
</protein>
<dbReference type="Pfam" id="PF00153">
    <property type="entry name" value="Mito_carr"/>
    <property type="match status" value="2"/>
</dbReference>
<dbReference type="AlphaFoldDB" id="A0A8H7Y842"/>
<dbReference type="SUPFAM" id="SSF103506">
    <property type="entry name" value="Mitochondrial carrier"/>
    <property type="match status" value="1"/>
</dbReference>
<feature type="transmembrane region" description="Helical" evidence="10">
    <location>
        <begin position="242"/>
        <end position="262"/>
    </location>
</feature>
<dbReference type="GO" id="GO:0016020">
    <property type="term" value="C:membrane"/>
    <property type="evidence" value="ECO:0007669"/>
    <property type="project" value="UniProtKB-SubCell"/>
</dbReference>
<dbReference type="PANTHER" id="PTHR45939:SF2">
    <property type="entry name" value="CARRIER PROTEIN, PUTATIVE (AFU_ORTHOLOGUE AFUA_2G13870)-RELATED"/>
    <property type="match status" value="1"/>
</dbReference>
<dbReference type="PANTHER" id="PTHR45939">
    <property type="entry name" value="PEROXISOMAL MEMBRANE PROTEIN PMP34-RELATED"/>
    <property type="match status" value="1"/>
</dbReference>
<dbReference type="EMBL" id="JAFIQS010000002">
    <property type="protein sequence ID" value="KAG5173071.1"/>
    <property type="molecule type" value="Genomic_DNA"/>
</dbReference>
<comment type="similarity">
    <text evidence="2 9">Belongs to the mitochondrial carrier (TC 2.A.29) family.</text>
</comment>
<proteinExistence type="inferred from homology"/>
<dbReference type="Gene3D" id="1.50.40.10">
    <property type="entry name" value="Mitochondrial carrier domain"/>
    <property type="match status" value="1"/>
</dbReference>
<dbReference type="PROSITE" id="PS50920">
    <property type="entry name" value="SOLCAR"/>
    <property type="match status" value="2"/>
</dbReference>
<dbReference type="GO" id="GO:0015217">
    <property type="term" value="F:ADP transmembrane transporter activity"/>
    <property type="evidence" value="ECO:0007669"/>
    <property type="project" value="TreeGrafter"/>
</dbReference>
<dbReference type="InterPro" id="IPR052217">
    <property type="entry name" value="Mito/Peroxisomal_Carrier"/>
</dbReference>
<evidence type="ECO:0000256" key="10">
    <source>
        <dbReference type="SAM" id="Phobius"/>
    </source>
</evidence>
<accession>A0A8H7Y842</accession>
<keyword evidence="4 8" id="KW-0812">Transmembrane</keyword>
<gene>
    <name evidence="11" type="ORF">JR316_002576</name>
</gene>
<feature type="repeat" description="Solcar" evidence="8">
    <location>
        <begin position="5"/>
        <end position="96"/>
    </location>
</feature>
<sequence length="357" mass="39763">MTSTLPPIVQAFSGAIGSVSANTLTYPLDLVTTRLQLDSPQKSRRRGGIYGAALTFRRIFRDYGLDAFYDGLWADSCATLLANFFYFLFYSSLRSVYTKRLVFSRPSKTRSSGLYKPSMFEELVLGFIAGVASRAVSTPLNIVTLKLQTEREDEEEESASSKSMGMIDVVKSIYKQQGLAGFWRGFQTSILLSLNPSITLAFFQMYRRLLTIAKSSRFRSIQTASHALKLTPPSANLHPWEAFFGGAISNSIAVMLLYPLILGKKRVQMSSSASIQDVLVDAYRGEDFLAHRKIHECEEEKPEDRGIVGVKGLYQGLQIKLITVFLSQGVTFLVKGRIEQLVIAAYLAKLRRSAAKV</sequence>
<evidence type="ECO:0000256" key="8">
    <source>
        <dbReference type="PROSITE-ProRule" id="PRU00282"/>
    </source>
</evidence>
<feature type="transmembrane region" description="Helical" evidence="10">
    <location>
        <begin position="181"/>
        <end position="206"/>
    </location>
</feature>